<dbReference type="InterPro" id="IPR036188">
    <property type="entry name" value="FAD/NAD-bd_sf"/>
</dbReference>
<accession>A0A387H756</accession>
<dbReference type="GO" id="GO:0004769">
    <property type="term" value="F:steroid Delta-isomerase activity"/>
    <property type="evidence" value="ECO:0007669"/>
    <property type="project" value="UniProtKB-EC"/>
</dbReference>
<feature type="compositionally biased region" description="Low complexity" evidence="16">
    <location>
        <begin position="22"/>
        <end position="38"/>
    </location>
</feature>
<evidence type="ECO:0000256" key="1">
    <source>
        <dbReference type="ARBA" id="ARBA00001974"/>
    </source>
</evidence>
<organism evidence="18 19">
    <name type="scientific">Streptomyces hundungensis</name>
    <dbReference type="NCBI Taxonomy" id="1077946"/>
    <lineage>
        <taxon>Bacteria</taxon>
        <taxon>Bacillati</taxon>
        <taxon>Actinomycetota</taxon>
        <taxon>Actinomycetes</taxon>
        <taxon>Kitasatosporales</taxon>
        <taxon>Streptomycetaceae</taxon>
        <taxon>Streptomyces</taxon>
    </lineage>
</organism>
<dbReference type="KEGG" id="shun:DWB77_00110"/>
<evidence type="ECO:0000256" key="16">
    <source>
        <dbReference type="SAM" id="MobiDB-lite"/>
    </source>
</evidence>
<evidence type="ECO:0000256" key="12">
    <source>
        <dbReference type="ARBA" id="ARBA00049645"/>
    </source>
</evidence>
<evidence type="ECO:0000256" key="9">
    <source>
        <dbReference type="ARBA" id="ARBA00023221"/>
    </source>
</evidence>
<dbReference type="EMBL" id="CP032698">
    <property type="protein sequence ID" value="AYG78003.1"/>
    <property type="molecule type" value="Genomic_DNA"/>
</dbReference>
<dbReference type="EC" id="1.1.3.6" evidence="13"/>
<dbReference type="InterPro" id="IPR052542">
    <property type="entry name" value="Cholesterol_Oxidase"/>
</dbReference>
<dbReference type="RefSeq" id="WP_162952299.1">
    <property type="nucleotide sequence ID" value="NZ_CP032698.1"/>
</dbReference>
<dbReference type="PANTHER" id="PTHR47470:SF1">
    <property type="entry name" value="FAD-DEPENDENT OXIDOREDUCTASE 2 FAD BINDING DOMAIN-CONTAINING PROTEIN"/>
    <property type="match status" value="1"/>
</dbReference>
<evidence type="ECO:0000256" key="8">
    <source>
        <dbReference type="ARBA" id="ARBA00023166"/>
    </source>
</evidence>
<dbReference type="AlphaFoldDB" id="A0A387H756"/>
<evidence type="ECO:0000313" key="19">
    <source>
        <dbReference type="Proteomes" id="UP000271554"/>
    </source>
</evidence>
<dbReference type="GO" id="GO:0008203">
    <property type="term" value="P:cholesterol metabolic process"/>
    <property type="evidence" value="ECO:0007669"/>
    <property type="project" value="UniProtKB-KW"/>
</dbReference>
<keyword evidence="8" id="KW-1207">Sterol metabolism</keyword>
<keyword evidence="7" id="KW-0443">Lipid metabolism</keyword>
<comment type="similarity">
    <text evidence="2">Belongs to the GMC oxidoreductase family.</text>
</comment>
<keyword evidence="3" id="KW-0153">Cholesterol metabolism</keyword>
<name>A0A387H756_9ACTN</name>
<evidence type="ECO:0000256" key="5">
    <source>
        <dbReference type="ARBA" id="ARBA00022827"/>
    </source>
</evidence>
<evidence type="ECO:0000256" key="10">
    <source>
        <dbReference type="ARBA" id="ARBA00023235"/>
    </source>
</evidence>
<sequence length="543" mass="57524">MTDHTPRHTTPLQDITETPKIDAPGGPDSPDGPTTATARPVRRADREERHHTVIIGSGVGGSVTAFRLAEAGIANVVLERGRRWPKTPAANAFPTFPSLDKRLLWLDNDSTPLPPPRTPLLSALHSALAGALPRSTGLLDVITQDHVVILSGTGVGGGTLVYGGVLAQPHASAFHQLFPAELDYTELDDVYYPRARRRLISAPFPKDLLAHGQYRSTRLWNVAAMASGLAAETIVGNYDFDIVRSELGGTRTASVITGQYHFTGCNSGAKMSVDRTYLARAEATGKTTVRPLHRVTELSQDGRGGYRVLAEHTDMRGQVIERLTFLCDKLVLAAGPHTPRLLVTARESGALPALHESVGAGWGSNGDHLALIRTSALPLGAPQGGPPAVLVRNAAGTATVMHSPMPFPTGPGLLTCLGMGISDRFGQWVPTGDGGTRLDWKTEHDTTSRSEVETLVRQVAEHIPGGGTVLAAHSSHPVVAHPVGGAVLGRSTDLYGRLHGYHGLYCLDGALMPGSTAAANPALTIAAVTERCLDHIIPDFDST</sequence>
<evidence type="ECO:0000256" key="13">
    <source>
        <dbReference type="ARBA" id="ARBA00049723"/>
    </source>
</evidence>
<keyword evidence="9" id="KW-0753">Steroid metabolism</keyword>
<dbReference type="EC" id="5.3.3.1" evidence="11"/>
<evidence type="ECO:0000256" key="3">
    <source>
        <dbReference type="ARBA" id="ARBA00022548"/>
    </source>
</evidence>
<evidence type="ECO:0000256" key="2">
    <source>
        <dbReference type="ARBA" id="ARBA00010790"/>
    </source>
</evidence>
<keyword evidence="5" id="KW-0274">FAD</keyword>
<evidence type="ECO:0000256" key="7">
    <source>
        <dbReference type="ARBA" id="ARBA00023098"/>
    </source>
</evidence>
<comment type="pathway">
    <text evidence="12">Steroid metabolism; cholesterol degradation.</text>
</comment>
<evidence type="ECO:0000256" key="11">
    <source>
        <dbReference type="ARBA" id="ARBA00038856"/>
    </source>
</evidence>
<protein>
    <recommendedName>
        <fullName evidence="14">Cholesterol oxidase</fullName>
        <ecNumber evidence="13">1.1.3.6</ecNumber>
        <ecNumber evidence="11">5.3.3.1</ecNumber>
    </recommendedName>
    <alternativeName>
        <fullName evidence="15">Cholesterol isomerase</fullName>
    </alternativeName>
</protein>
<keyword evidence="4" id="KW-0285">Flavoprotein</keyword>
<keyword evidence="19" id="KW-1185">Reference proteome</keyword>
<proteinExistence type="inferred from homology"/>
<evidence type="ECO:0000256" key="6">
    <source>
        <dbReference type="ARBA" id="ARBA00023002"/>
    </source>
</evidence>
<dbReference type="SUPFAM" id="SSF51905">
    <property type="entry name" value="FAD/NAD(P)-binding domain"/>
    <property type="match status" value="1"/>
</dbReference>
<evidence type="ECO:0000256" key="4">
    <source>
        <dbReference type="ARBA" id="ARBA00022630"/>
    </source>
</evidence>
<reference evidence="18 19" key="1">
    <citation type="submission" date="2018-10" db="EMBL/GenBank/DDBJ databases">
        <title>Relationship between Morphology and Antimicrobial Activity in Streptomyces.</title>
        <authorList>
            <person name="Kang H.J."/>
            <person name="Kim S.B."/>
        </authorList>
    </citation>
    <scope>NUCLEOTIDE SEQUENCE [LARGE SCALE GENOMIC DNA]</scope>
    <source>
        <strain evidence="18 19">BH38</strain>
    </source>
</reference>
<keyword evidence="6 18" id="KW-0560">Oxidoreductase</keyword>
<feature type="region of interest" description="Disordered" evidence="16">
    <location>
        <begin position="1"/>
        <end position="47"/>
    </location>
</feature>
<dbReference type="GO" id="GO:0016995">
    <property type="term" value="F:cholesterol oxidase activity"/>
    <property type="evidence" value="ECO:0007669"/>
    <property type="project" value="UniProtKB-EC"/>
</dbReference>
<dbReference type="Proteomes" id="UP000271554">
    <property type="component" value="Chromosome"/>
</dbReference>
<dbReference type="Gene3D" id="3.30.410.10">
    <property type="entry name" value="Cholesterol Oxidase, domain 2"/>
    <property type="match status" value="1"/>
</dbReference>
<evidence type="ECO:0000256" key="14">
    <source>
        <dbReference type="ARBA" id="ARBA00049744"/>
    </source>
</evidence>
<evidence type="ECO:0000313" key="18">
    <source>
        <dbReference type="EMBL" id="AYG78003.1"/>
    </source>
</evidence>
<dbReference type="Gene3D" id="3.50.50.60">
    <property type="entry name" value="FAD/NAD(P)-binding domain"/>
    <property type="match status" value="1"/>
</dbReference>
<comment type="cofactor">
    <cofactor evidence="1">
        <name>FAD</name>
        <dbReference type="ChEBI" id="CHEBI:57692"/>
    </cofactor>
</comment>
<dbReference type="PANTHER" id="PTHR47470">
    <property type="entry name" value="CHOLESTEROL OXIDASE"/>
    <property type="match status" value="1"/>
</dbReference>
<feature type="domain" description="Glucose-methanol-choline oxidoreductase C-terminal" evidence="17">
    <location>
        <begin position="478"/>
        <end position="528"/>
    </location>
</feature>
<keyword evidence="10" id="KW-0413">Isomerase</keyword>
<dbReference type="InterPro" id="IPR007867">
    <property type="entry name" value="GMC_OxRtase_C"/>
</dbReference>
<evidence type="ECO:0000256" key="15">
    <source>
        <dbReference type="ARBA" id="ARBA00049778"/>
    </source>
</evidence>
<dbReference type="Pfam" id="PF05199">
    <property type="entry name" value="GMC_oxred_C"/>
    <property type="match status" value="1"/>
</dbReference>
<evidence type="ECO:0000259" key="17">
    <source>
        <dbReference type="Pfam" id="PF05199"/>
    </source>
</evidence>
<gene>
    <name evidence="18" type="primary">choB_1</name>
    <name evidence="18" type="ORF">DWB77_00110</name>
</gene>